<feature type="domain" description="USP" evidence="4">
    <location>
        <begin position="121"/>
        <end position="505"/>
    </location>
</feature>
<dbReference type="KEGG" id="lgi:LOTGIDRAFT_153045"/>
<sequence>MVFQLPVAVSLLAWKAIYFLNEKTLPQDNQKMRSCLGGNLYAYELPAPPEIQSITEEEERNGGQMKESIGLSEIQRGITAKRLTTANGSVPNGQVPNIEAATTNGSTSNLLGSPCHSRSPSNVSNIVDSMSKSTELFDGFVIGVHRKMILMDVYFLSSQKTRPSLFGTPIIIPCREKTANQDLYHFVWAQVARLVSPLPPSEQKTANHAQDCDDSLGYEFPFTLKVVQKDGFTCAKCPWYRFCRGCKLECNSNLFNNAGSFVAIDWEPTALHLRYQTTQERFYEEHESVEESRRKQTEPIDLDTCLQAFTKEEELGEDELYYCSKCKKHCLACKKLDIWRLPPVLIINLKRFQFLNGRWVKSHKIVKFPFKDFDPTHYLAQRPSQTDVKNPRSQSNTSLHSTPANGIVDRNSNTNKSGLHHNILMNNSFGEMNEVNLDEDEDYKDARYDLYALSCHTGILGGGHYVAYAKNPNKNWYCYNDSSCKEIQESQVDTNSAYILFYERHNLDYNKFMPDVTGKEPDISEIDDEFESDLKKICVVQ</sequence>
<name>V4C897_LOTGI</name>
<dbReference type="InterPro" id="IPR038765">
    <property type="entry name" value="Papain-like_cys_pep_sf"/>
</dbReference>
<dbReference type="Gene3D" id="3.90.70.10">
    <property type="entry name" value="Cysteine proteinases"/>
    <property type="match status" value="1"/>
</dbReference>
<dbReference type="EC" id="3.4.19.12" evidence="2"/>
<feature type="region of interest" description="Disordered" evidence="3">
    <location>
        <begin position="381"/>
        <end position="412"/>
    </location>
</feature>
<protein>
    <recommendedName>
        <fullName evidence="2">ubiquitinyl hydrolase 1</fullName>
        <ecNumber evidence="2">3.4.19.12</ecNumber>
    </recommendedName>
</protein>
<organism evidence="5 6">
    <name type="scientific">Lottia gigantea</name>
    <name type="common">Giant owl limpet</name>
    <dbReference type="NCBI Taxonomy" id="225164"/>
    <lineage>
        <taxon>Eukaryota</taxon>
        <taxon>Metazoa</taxon>
        <taxon>Spiralia</taxon>
        <taxon>Lophotrochozoa</taxon>
        <taxon>Mollusca</taxon>
        <taxon>Gastropoda</taxon>
        <taxon>Patellogastropoda</taxon>
        <taxon>Lottioidea</taxon>
        <taxon>Lottiidae</taxon>
        <taxon>Lottia</taxon>
    </lineage>
</organism>
<dbReference type="PROSITE" id="PS50235">
    <property type="entry name" value="USP_3"/>
    <property type="match status" value="1"/>
</dbReference>
<dbReference type="InterPro" id="IPR001394">
    <property type="entry name" value="Peptidase_C19_UCH"/>
</dbReference>
<gene>
    <name evidence="5" type="ORF">LOTGIDRAFT_153045</name>
</gene>
<dbReference type="PROSITE" id="PS00973">
    <property type="entry name" value="USP_2"/>
    <property type="match status" value="1"/>
</dbReference>
<dbReference type="OMA" id="YLAINDC"/>
<evidence type="ECO:0000259" key="4">
    <source>
        <dbReference type="PROSITE" id="PS50235"/>
    </source>
</evidence>
<dbReference type="GO" id="GO:0016579">
    <property type="term" value="P:protein deubiquitination"/>
    <property type="evidence" value="ECO:0007669"/>
    <property type="project" value="InterPro"/>
</dbReference>
<dbReference type="Proteomes" id="UP000030746">
    <property type="component" value="Unassembled WGS sequence"/>
</dbReference>
<dbReference type="InterPro" id="IPR018200">
    <property type="entry name" value="USP_CS"/>
</dbReference>
<keyword evidence="6" id="KW-1185">Reference proteome</keyword>
<evidence type="ECO:0000313" key="5">
    <source>
        <dbReference type="EMBL" id="ESO97934.1"/>
    </source>
</evidence>
<reference evidence="5 6" key="1">
    <citation type="journal article" date="2013" name="Nature">
        <title>Insights into bilaterian evolution from three spiralian genomes.</title>
        <authorList>
            <person name="Simakov O."/>
            <person name="Marletaz F."/>
            <person name="Cho S.J."/>
            <person name="Edsinger-Gonzales E."/>
            <person name="Havlak P."/>
            <person name="Hellsten U."/>
            <person name="Kuo D.H."/>
            <person name="Larsson T."/>
            <person name="Lv J."/>
            <person name="Arendt D."/>
            <person name="Savage R."/>
            <person name="Osoegawa K."/>
            <person name="de Jong P."/>
            <person name="Grimwood J."/>
            <person name="Chapman J.A."/>
            <person name="Shapiro H."/>
            <person name="Aerts A."/>
            <person name="Otillar R.P."/>
            <person name="Terry A.Y."/>
            <person name="Boore J.L."/>
            <person name="Grigoriev I.V."/>
            <person name="Lindberg D.R."/>
            <person name="Seaver E.C."/>
            <person name="Weisblat D.A."/>
            <person name="Putnam N.H."/>
            <person name="Rokhsar D.S."/>
        </authorList>
    </citation>
    <scope>NUCLEOTIDE SEQUENCE [LARGE SCALE GENOMIC DNA]</scope>
</reference>
<dbReference type="AlphaFoldDB" id="V4C897"/>
<dbReference type="Pfam" id="PF00443">
    <property type="entry name" value="UCH"/>
    <property type="match status" value="1"/>
</dbReference>
<dbReference type="PANTHER" id="PTHR21646">
    <property type="entry name" value="UBIQUITIN CARBOXYL-TERMINAL HYDROLASE"/>
    <property type="match status" value="1"/>
</dbReference>
<dbReference type="EMBL" id="KB201304">
    <property type="protein sequence ID" value="ESO97934.1"/>
    <property type="molecule type" value="Genomic_DNA"/>
</dbReference>
<dbReference type="PANTHER" id="PTHR21646:SF76">
    <property type="entry name" value="UBIQUITIN CARBOXYL-TERMINAL HYDROLASE 32"/>
    <property type="match status" value="1"/>
</dbReference>
<dbReference type="STRING" id="225164.V4C897"/>
<dbReference type="SUPFAM" id="SSF54001">
    <property type="entry name" value="Cysteine proteinases"/>
    <property type="match status" value="1"/>
</dbReference>
<dbReference type="HOGENOM" id="CLU_503716_0_0_1"/>
<feature type="compositionally biased region" description="Polar residues" evidence="3">
    <location>
        <begin position="382"/>
        <end position="412"/>
    </location>
</feature>
<proteinExistence type="predicted"/>
<dbReference type="RefSeq" id="XP_009051774.1">
    <property type="nucleotide sequence ID" value="XM_009053526.1"/>
</dbReference>
<dbReference type="CTD" id="20235848"/>
<evidence type="ECO:0000313" key="6">
    <source>
        <dbReference type="Proteomes" id="UP000030746"/>
    </source>
</evidence>
<dbReference type="OrthoDB" id="265776at2759"/>
<accession>V4C897</accession>
<dbReference type="GO" id="GO:0004843">
    <property type="term" value="F:cysteine-type deubiquitinase activity"/>
    <property type="evidence" value="ECO:0007669"/>
    <property type="project" value="UniProtKB-EC"/>
</dbReference>
<evidence type="ECO:0000256" key="2">
    <source>
        <dbReference type="ARBA" id="ARBA00012759"/>
    </source>
</evidence>
<dbReference type="GO" id="GO:0005794">
    <property type="term" value="C:Golgi apparatus"/>
    <property type="evidence" value="ECO:0007669"/>
    <property type="project" value="TreeGrafter"/>
</dbReference>
<dbReference type="InterPro" id="IPR050185">
    <property type="entry name" value="Ub_carboxyl-term_hydrolase"/>
</dbReference>
<evidence type="ECO:0000256" key="3">
    <source>
        <dbReference type="SAM" id="MobiDB-lite"/>
    </source>
</evidence>
<dbReference type="InterPro" id="IPR028889">
    <property type="entry name" value="USP"/>
</dbReference>
<comment type="catalytic activity">
    <reaction evidence="1">
        <text>Thiol-dependent hydrolysis of ester, thioester, amide, peptide and isopeptide bonds formed by the C-terminal Gly of ubiquitin (a 76-residue protein attached to proteins as an intracellular targeting signal).</text>
        <dbReference type="EC" id="3.4.19.12"/>
    </reaction>
</comment>
<dbReference type="GeneID" id="20235848"/>
<evidence type="ECO:0000256" key="1">
    <source>
        <dbReference type="ARBA" id="ARBA00000707"/>
    </source>
</evidence>